<comment type="cofactor">
    <cofactor evidence="1">
        <name>heme b</name>
        <dbReference type="ChEBI" id="CHEBI:60344"/>
    </cofactor>
</comment>
<dbReference type="InterPro" id="IPR048328">
    <property type="entry name" value="Dyp_perox_C"/>
</dbReference>
<dbReference type="GO" id="GO:0004601">
    <property type="term" value="F:peroxidase activity"/>
    <property type="evidence" value="ECO:0007669"/>
    <property type="project" value="UniProtKB-KW"/>
</dbReference>
<gene>
    <name evidence="11" type="ORF">HQ605_10400</name>
</gene>
<evidence type="ECO:0000313" key="11">
    <source>
        <dbReference type="EMBL" id="MBY6321235.1"/>
    </source>
</evidence>
<keyword evidence="2 11" id="KW-0575">Peroxidase</keyword>
<dbReference type="InterPro" id="IPR019546">
    <property type="entry name" value="TAT_signal_bac_arc"/>
</dbReference>
<name>A0ABS7NUZ0_9NOCA</name>
<dbReference type="Pfam" id="PF04261">
    <property type="entry name" value="Dyp_perox_N"/>
    <property type="match status" value="1"/>
</dbReference>
<dbReference type="PROSITE" id="PS51318">
    <property type="entry name" value="TAT"/>
    <property type="match status" value="1"/>
</dbReference>
<evidence type="ECO:0000313" key="12">
    <source>
        <dbReference type="Proteomes" id="UP001520140"/>
    </source>
</evidence>
<dbReference type="InterPro" id="IPR011008">
    <property type="entry name" value="Dimeric_a/b-barrel"/>
</dbReference>
<evidence type="ECO:0000256" key="5">
    <source>
        <dbReference type="ARBA" id="ARBA00022729"/>
    </source>
</evidence>
<keyword evidence="4" id="KW-0479">Metal-binding</keyword>
<dbReference type="PANTHER" id="PTHR30521">
    <property type="entry name" value="DEFERROCHELATASE/PEROXIDASE"/>
    <property type="match status" value="1"/>
</dbReference>
<dbReference type="EMBL" id="JABUKG010000009">
    <property type="protein sequence ID" value="MBY6321235.1"/>
    <property type="molecule type" value="Genomic_DNA"/>
</dbReference>
<sequence length="404" mass="42369">MAGKNSRRSFLVGSAAAAAAAAAGLSVGRELAPDTAPEAATTAPSVQPTTVEFHGAHQPGIADPTPTHASFLSFDLAAETGRTQLTQTMQRWTAVASALASGDTSVDPSSVSSGSGPGMFTMTVGVGGGMLDRLGIARPEPLIDLPAFPGDRLDHDASYGDIFVQLCSNDAIYLSGAVRAVRRTAGDALVPRWQLNGFRGVAASTSSTNGRNLMGQVDGTNNIAVSRGSSGGAVWIDDPSPEWMQGGSYVVLRRIRMLLSEWESADGVTRDRTIGRHTSSGAPLGARDESDPVDLAAVDTSGTLTTPDDAHIRLAAPRRGAGEEMLRRSYSYSNGQIAGGTDEDAGLIFVSYQRDPRTSFVPVQRRLAESDALNRFTEATTSAIFAVLPGVVDDDDWYGRRLLG</sequence>
<feature type="domain" description="Dyp-type peroxidase N-terminal" evidence="9">
    <location>
        <begin position="58"/>
        <end position="199"/>
    </location>
</feature>
<dbReference type="PANTHER" id="PTHR30521:SF4">
    <property type="entry name" value="DEFERROCHELATASE"/>
    <property type="match status" value="1"/>
</dbReference>
<dbReference type="InterPro" id="IPR048327">
    <property type="entry name" value="Dyp_perox_N"/>
</dbReference>
<comment type="similarity">
    <text evidence="8">Belongs to the DyP-type peroxidase family.</text>
</comment>
<dbReference type="InterPro" id="IPR006311">
    <property type="entry name" value="TAT_signal"/>
</dbReference>
<protein>
    <submittedName>
        <fullName evidence="11">Dyp-type peroxidase</fullName>
    </submittedName>
</protein>
<keyword evidence="7" id="KW-0408">Iron</keyword>
<comment type="caution">
    <text evidence="11">The sequence shown here is derived from an EMBL/GenBank/DDBJ whole genome shotgun (WGS) entry which is preliminary data.</text>
</comment>
<keyword evidence="6" id="KW-0560">Oxidoreductase</keyword>
<evidence type="ECO:0000256" key="3">
    <source>
        <dbReference type="ARBA" id="ARBA00022617"/>
    </source>
</evidence>
<dbReference type="NCBIfam" id="TIGR01409">
    <property type="entry name" value="TAT_signal_seq"/>
    <property type="match status" value="1"/>
</dbReference>
<accession>A0ABS7NUZ0</accession>
<evidence type="ECO:0000259" key="9">
    <source>
        <dbReference type="Pfam" id="PF04261"/>
    </source>
</evidence>
<dbReference type="Pfam" id="PF20628">
    <property type="entry name" value="Dyp_perox_C"/>
    <property type="match status" value="1"/>
</dbReference>
<keyword evidence="3" id="KW-0349">Heme</keyword>
<keyword evidence="12" id="KW-1185">Reference proteome</keyword>
<dbReference type="InterPro" id="IPR006314">
    <property type="entry name" value="Dyp_peroxidase"/>
</dbReference>
<evidence type="ECO:0000256" key="4">
    <source>
        <dbReference type="ARBA" id="ARBA00022723"/>
    </source>
</evidence>
<proteinExistence type="inferred from homology"/>
<evidence type="ECO:0000256" key="8">
    <source>
        <dbReference type="ARBA" id="ARBA00025737"/>
    </source>
</evidence>
<dbReference type="Proteomes" id="UP001520140">
    <property type="component" value="Unassembled WGS sequence"/>
</dbReference>
<dbReference type="RefSeq" id="WP_068103732.1">
    <property type="nucleotide sequence ID" value="NZ_JABUKE010000008.1"/>
</dbReference>
<organism evidence="11 12">
    <name type="scientific">Rhodococcoides kroppenstedtii</name>
    <dbReference type="NCBI Taxonomy" id="293050"/>
    <lineage>
        <taxon>Bacteria</taxon>
        <taxon>Bacillati</taxon>
        <taxon>Actinomycetota</taxon>
        <taxon>Actinomycetes</taxon>
        <taxon>Mycobacteriales</taxon>
        <taxon>Nocardiaceae</taxon>
        <taxon>Rhodococcoides</taxon>
    </lineage>
</organism>
<evidence type="ECO:0000256" key="2">
    <source>
        <dbReference type="ARBA" id="ARBA00022559"/>
    </source>
</evidence>
<dbReference type="SUPFAM" id="SSF54909">
    <property type="entry name" value="Dimeric alpha+beta barrel"/>
    <property type="match status" value="1"/>
</dbReference>
<dbReference type="PROSITE" id="PS51404">
    <property type="entry name" value="DYP_PEROXIDASE"/>
    <property type="match status" value="1"/>
</dbReference>
<reference evidence="11 12" key="1">
    <citation type="submission" date="2020-06" db="EMBL/GenBank/DDBJ databases">
        <title>Taxonomy, biology and ecology of Rhodococcus bacteria occurring in California pistachio and other woody hosts as revealed by genome sequence analyses.</title>
        <authorList>
            <person name="Gai Y."/>
            <person name="Riely B."/>
        </authorList>
    </citation>
    <scope>NUCLEOTIDE SEQUENCE [LARGE SCALE GENOMIC DNA]</scope>
    <source>
        <strain evidence="11 12">BP-284</strain>
    </source>
</reference>
<evidence type="ECO:0000256" key="6">
    <source>
        <dbReference type="ARBA" id="ARBA00023002"/>
    </source>
</evidence>
<feature type="domain" description="Dyp-type peroxidase C-terminal" evidence="10">
    <location>
        <begin position="211"/>
        <end position="391"/>
    </location>
</feature>
<dbReference type="NCBIfam" id="TIGR01413">
    <property type="entry name" value="Dyp_perox_fam"/>
    <property type="match status" value="1"/>
</dbReference>
<keyword evidence="5" id="KW-0732">Signal</keyword>
<evidence type="ECO:0000256" key="7">
    <source>
        <dbReference type="ARBA" id="ARBA00023004"/>
    </source>
</evidence>
<evidence type="ECO:0000259" key="10">
    <source>
        <dbReference type="Pfam" id="PF20628"/>
    </source>
</evidence>
<evidence type="ECO:0000256" key="1">
    <source>
        <dbReference type="ARBA" id="ARBA00001970"/>
    </source>
</evidence>